<evidence type="ECO:0000313" key="2">
    <source>
        <dbReference type="EMBL" id="ROZ85376.1"/>
    </source>
</evidence>
<dbReference type="NCBIfam" id="TIGR02099">
    <property type="entry name" value="YhdP family protein"/>
    <property type="match status" value="1"/>
</dbReference>
<comment type="caution">
    <text evidence="2">The sequence shown here is derived from an EMBL/GenBank/DDBJ whole genome shotgun (WGS) entry which is preliminary data.</text>
</comment>
<dbReference type="Proteomes" id="UP000275199">
    <property type="component" value="Unassembled WGS sequence"/>
</dbReference>
<evidence type="ECO:0000259" key="1">
    <source>
        <dbReference type="Pfam" id="PF13116"/>
    </source>
</evidence>
<reference evidence="2 3" key="1">
    <citation type="submission" date="2018-11" db="EMBL/GenBank/DDBJ databases">
        <authorList>
            <person name="Jang G.I."/>
            <person name="Hwang C.Y."/>
        </authorList>
    </citation>
    <scope>NUCLEOTIDE SEQUENCE [LARGE SCALE GENOMIC DNA]</scope>
    <source>
        <strain evidence="2 3">SSM26</strain>
    </source>
</reference>
<dbReference type="PANTHER" id="PTHR38690:SF1">
    <property type="entry name" value="PROTEASE"/>
    <property type="match status" value="1"/>
</dbReference>
<organism evidence="2 3">
    <name type="scientific">Pseudomonas neustonica</name>
    <dbReference type="NCBI Taxonomy" id="2487346"/>
    <lineage>
        <taxon>Bacteria</taxon>
        <taxon>Pseudomonadati</taxon>
        <taxon>Pseudomonadota</taxon>
        <taxon>Gammaproteobacteria</taxon>
        <taxon>Pseudomonadales</taxon>
        <taxon>Pseudomonadaceae</taxon>
        <taxon>Pseudomonas</taxon>
    </lineage>
</organism>
<dbReference type="InterPro" id="IPR025263">
    <property type="entry name" value="YhdP_central"/>
</dbReference>
<dbReference type="PANTHER" id="PTHR38690">
    <property type="entry name" value="PROTEASE-RELATED"/>
    <property type="match status" value="1"/>
</dbReference>
<sequence length="1297" mass="141700">MVIGVQWQRWIKQGLNGLILLLVAWLLLAAAYVSLGRQFVPAIANYQSELVAEAESLTGRYIRLGGLSAQMQGAQPVFRLRGLEVHADADPGSPVLFALDNVTARLDVWKSLWHRRLMMDALQIEGLSLSVSEDAQGQWHLRGLGRQTQSLGGLDQAIKTLREQRRITLLDTQISVSPYDEPRWQFEHGELTLINGAGWQRLDGRLRLPDGELVRWQVSGLLDSDNLADLSLGFFLELPASDWSRWLPRDWLQRSHLQQLVAGGRFWGSWQNQRLQRLQATLVAPDVSFDFKDSPPLEDVFSRFEYRHSESGEHILVEDFSLRIDEQVWPMMRVQAERQGANGDWSLAVDRLSLDRLRDWVPRFVDHPPMAELVTTLAPQGTLRNLHLAGHGSPTDLNALQVSAVLDQVGIQAYHNAPMLQGVSGSLVGSPASGELRVNNTQWSMQLPHLFPEVWQYDSALGALNWSWSRDDGLRLNTPGMSVAGPDGNGAALLDLHLPPSGQTPTMDLRVALRDSQAPVHRRYLPLRAPAFNPALATWLAASGIKGKVPLAIFSYSGSLLKSATNDERQLGLYAELRDGELLFQNGWPLLTEVNADLRLQDGMLDIRGEQAQLWSTKASDIRVGAQVLGRTGPLMLQVESGFDGPVGDALKLMQETPLRDLSNDPLAGWTVGSGQVSGDLALSIPLQSGAQSQTRADVSWRLSASSLLIPQLQEPLRKLRGNFVYSREQGLRSDDLTGTFLGAAVKASLSQADGAQQVSLSGSHSVEQLRSWSLASAVPAGLASGRFSWQAQVRVAAQQQRIQVSSNLKGLALTLPAPFTKETQSELPAKLDLRMANSGVQRWHISADNGLDAQLLKQGDQISGDLRFRAGEATQSATPGVVVVARLPRLDWDEWQTWLRQLPAASSQGGGRAGSAAKVVRRADITADQFTGMGLSLRDLQAGIQRRASGWDLALTQADVEGDIYLPDNDAEPINVDLQRLKLGATDKEAAQLLPAISASEVSADAEPADPLERIKPSTLPALDVQIAQLSWGAEPVGRVAFKLRPDATGAQLPEVFADLRGLKVEGSMDWRESPAHSVFDGSISADNIGEVLTAWQYAPTITSKTFSTRAQLNWPGSPALFSMRRSSGSLELAARDGMLQSGDNGTQALRVFGLLNFNSLTRRLRLDFSDLFSKGTAYDTLDGAIYADNGVLHSDKPVVLEGPGVKMQFEGSLDLRSDKVDMGVLVTLPVTNNLPLAALLVGAPQVGGVLFLADKILGDKVARFASVKYKVSGDWKQPEVEFDRAFDDKAALEED</sequence>
<dbReference type="EMBL" id="RKKU01000007">
    <property type="protein sequence ID" value="ROZ85376.1"/>
    <property type="molecule type" value="Genomic_DNA"/>
</dbReference>
<gene>
    <name evidence="2" type="ORF">EF096_08035</name>
</gene>
<protein>
    <submittedName>
        <fullName evidence="2">TIGR02099 family protein</fullName>
    </submittedName>
</protein>
<proteinExistence type="predicted"/>
<feature type="domain" description="YhdP central" evidence="1">
    <location>
        <begin position="18"/>
        <end position="1282"/>
    </location>
</feature>
<keyword evidence="3" id="KW-1185">Reference proteome</keyword>
<accession>A0ABX9XM41</accession>
<evidence type="ECO:0000313" key="3">
    <source>
        <dbReference type="Proteomes" id="UP000275199"/>
    </source>
</evidence>
<dbReference type="InterPro" id="IPR011836">
    <property type="entry name" value="YhdP"/>
</dbReference>
<name>A0ABX9XM41_9PSED</name>
<dbReference type="Pfam" id="PF13116">
    <property type="entry name" value="YhdP"/>
    <property type="match status" value="1"/>
</dbReference>